<proteinExistence type="predicted"/>
<dbReference type="Proteomes" id="UP000694257">
    <property type="component" value="Chromosome"/>
</dbReference>
<evidence type="ECO:0000256" key="1">
    <source>
        <dbReference type="SAM" id="SignalP"/>
    </source>
</evidence>
<accession>A0ABX8RQB3</accession>
<evidence type="ECO:0000313" key="3">
    <source>
        <dbReference type="Proteomes" id="UP000694257"/>
    </source>
</evidence>
<gene>
    <name evidence="2" type="ORF">KV110_01100</name>
</gene>
<name>A0ABX8RQB3_NOCIO</name>
<evidence type="ECO:0000313" key="2">
    <source>
        <dbReference type="EMBL" id="QXN91825.1"/>
    </source>
</evidence>
<dbReference type="EMBL" id="CP078145">
    <property type="protein sequence ID" value="QXN91825.1"/>
    <property type="molecule type" value="Genomic_DNA"/>
</dbReference>
<protein>
    <submittedName>
        <fullName evidence="2">Uncharacterized protein</fullName>
    </submittedName>
</protein>
<dbReference type="RefSeq" id="WP_218472674.1">
    <property type="nucleotide sequence ID" value="NZ_BAABJN010000009.1"/>
</dbReference>
<feature type="chain" id="PRO_5046287221" evidence="1">
    <location>
        <begin position="32"/>
        <end position="145"/>
    </location>
</feature>
<keyword evidence="3" id="KW-1185">Reference proteome</keyword>
<reference evidence="2 3" key="1">
    <citation type="submission" date="2021-07" db="EMBL/GenBank/DDBJ databases">
        <title>Whole Genome Sequence of Nocardia Iowensis.</title>
        <authorList>
            <person name="Lamm A."/>
            <person name="Collins-Fairclough A.M."/>
            <person name="Bunk B."/>
            <person name="Sproer C."/>
        </authorList>
    </citation>
    <scope>NUCLEOTIDE SEQUENCE [LARGE SCALE GENOMIC DNA]</scope>
    <source>
        <strain evidence="2 3">NRRL 5646</strain>
    </source>
</reference>
<feature type="signal peptide" evidence="1">
    <location>
        <begin position="1"/>
        <end position="31"/>
    </location>
</feature>
<keyword evidence="1" id="KW-0732">Signal</keyword>
<organism evidence="2 3">
    <name type="scientific">Nocardia iowensis</name>
    <dbReference type="NCBI Taxonomy" id="204891"/>
    <lineage>
        <taxon>Bacteria</taxon>
        <taxon>Bacillati</taxon>
        <taxon>Actinomycetota</taxon>
        <taxon>Actinomycetes</taxon>
        <taxon>Mycobacteriales</taxon>
        <taxon>Nocardiaceae</taxon>
        <taxon>Nocardia</taxon>
    </lineage>
</organism>
<sequence>MSRSLSRAVVSAAAFAAMTVTVAVSGAPAYADVTAVSVAVGPDGLLTGCRYQVTATVTDSEIPPGSVFFMLAGGVIPGNGERIPGEAVHHPENNTVTTTWTPTRIGPQNLIAIQSIPGQYTSQAYIPVEVVGTGFDTGSSCPRLG</sequence>